<evidence type="ECO:0000256" key="1">
    <source>
        <dbReference type="SAM" id="Phobius"/>
    </source>
</evidence>
<dbReference type="AlphaFoldDB" id="A0A2M7B7V0"/>
<evidence type="ECO:0008006" key="4">
    <source>
        <dbReference type="Google" id="ProtNLM"/>
    </source>
</evidence>
<keyword evidence="1" id="KW-1133">Transmembrane helix</keyword>
<feature type="transmembrane region" description="Helical" evidence="1">
    <location>
        <begin position="37"/>
        <end position="56"/>
    </location>
</feature>
<keyword evidence="1" id="KW-0472">Membrane</keyword>
<feature type="transmembrane region" description="Helical" evidence="1">
    <location>
        <begin position="63"/>
        <end position="83"/>
    </location>
</feature>
<proteinExistence type="predicted"/>
<keyword evidence="1" id="KW-0812">Transmembrane</keyword>
<gene>
    <name evidence="2" type="ORF">COS59_01210</name>
</gene>
<dbReference type="Proteomes" id="UP000230131">
    <property type="component" value="Unassembled WGS sequence"/>
</dbReference>
<feature type="transmembrane region" description="Helical" evidence="1">
    <location>
        <begin position="95"/>
        <end position="116"/>
    </location>
</feature>
<feature type="transmembrane region" description="Helical" evidence="1">
    <location>
        <begin position="7"/>
        <end position="31"/>
    </location>
</feature>
<dbReference type="PANTHER" id="PTHR37309:SF1">
    <property type="entry name" value="SLR0284 PROTEIN"/>
    <property type="match status" value="1"/>
</dbReference>
<evidence type="ECO:0000313" key="3">
    <source>
        <dbReference type="Proteomes" id="UP000230131"/>
    </source>
</evidence>
<dbReference type="Pfam" id="PF04020">
    <property type="entry name" value="Phage_holin_4_2"/>
    <property type="match status" value="1"/>
</dbReference>
<evidence type="ECO:0000313" key="2">
    <source>
        <dbReference type="EMBL" id="PIU99170.1"/>
    </source>
</evidence>
<reference evidence="3" key="1">
    <citation type="submission" date="2017-09" db="EMBL/GenBank/DDBJ databases">
        <title>Depth-based differentiation of microbial function through sediment-hosted aquifers and enrichment of novel symbionts in the deep terrestrial subsurface.</title>
        <authorList>
            <person name="Probst A.J."/>
            <person name="Ladd B."/>
            <person name="Jarett J.K."/>
            <person name="Geller-Mcgrath D.E."/>
            <person name="Sieber C.M.K."/>
            <person name="Emerson J.B."/>
            <person name="Anantharaman K."/>
            <person name="Thomas B.C."/>
            <person name="Malmstrom R."/>
            <person name="Stieglmeier M."/>
            <person name="Klingl A."/>
            <person name="Woyke T."/>
            <person name="Ryan C.M."/>
            <person name="Banfield J.F."/>
        </authorList>
    </citation>
    <scope>NUCLEOTIDE SEQUENCE [LARGE SCALE GENOMIC DNA]</scope>
</reference>
<dbReference type="EMBL" id="PEVH01000037">
    <property type="protein sequence ID" value="PIU99170.1"/>
    <property type="molecule type" value="Genomic_DNA"/>
</dbReference>
<organism evidence="2 3">
    <name type="scientific">Candidatus Wolfebacteria bacterium CG03_land_8_20_14_0_80_36_15</name>
    <dbReference type="NCBI Taxonomy" id="1975067"/>
    <lineage>
        <taxon>Bacteria</taxon>
        <taxon>Candidatus Wolfeibacteriota</taxon>
    </lineage>
</organism>
<sequence length="124" mass="13811">MFRFLSHLIFLFFSNLVAFLIASYFIAGFSIPLDLKSLSIIAGIFTLLNIFIRPIIKLVLSPIIFLTLGLGIILVNAILLWTVDFCSKDISISSIKALLFATLVISFVNAIIHFSARLSFKKAL</sequence>
<dbReference type="PANTHER" id="PTHR37309">
    <property type="entry name" value="SLR0284 PROTEIN"/>
    <property type="match status" value="1"/>
</dbReference>
<protein>
    <recommendedName>
        <fullName evidence="4">Phage holin family protein</fullName>
    </recommendedName>
</protein>
<name>A0A2M7B7V0_9BACT</name>
<comment type="caution">
    <text evidence="2">The sequence shown here is derived from an EMBL/GenBank/DDBJ whole genome shotgun (WGS) entry which is preliminary data.</text>
</comment>
<accession>A0A2M7B7V0</accession>
<dbReference type="InterPro" id="IPR007165">
    <property type="entry name" value="Phage_holin_4_2"/>
</dbReference>